<comment type="caution">
    <text evidence="1">The sequence shown here is derived from an EMBL/GenBank/DDBJ whole genome shotgun (WGS) entry which is preliminary data.</text>
</comment>
<dbReference type="EMBL" id="JAPWTJ010000176">
    <property type="protein sequence ID" value="KAJ8981588.1"/>
    <property type="molecule type" value="Genomic_DNA"/>
</dbReference>
<proteinExistence type="predicted"/>
<dbReference type="PANTHER" id="PTHR33198:SF20">
    <property type="entry name" value="RETROTRANSPOSON GAG DOMAIN-CONTAINING PROTEIN"/>
    <property type="match status" value="1"/>
</dbReference>
<keyword evidence="2" id="KW-1185">Reference proteome</keyword>
<dbReference type="Proteomes" id="UP001162164">
    <property type="component" value="Unassembled WGS sequence"/>
</dbReference>
<organism evidence="1 2">
    <name type="scientific">Molorchus minor</name>
    <dbReference type="NCBI Taxonomy" id="1323400"/>
    <lineage>
        <taxon>Eukaryota</taxon>
        <taxon>Metazoa</taxon>
        <taxon>Ecdysozoa</taxon>
        <taxon>Arthropoda</taxon>
        <taxon>Hexapoda</taxon>
        <taxon>Insecta</taxon>
        <taxon>Pterygota</taxon>
        <taxon>Neoptera</taxon>
        <taxon>Endopterygota</taxon>
        <taxon>Coleoptera</taxon>
        <taxon>Polyphaga</taxon>
        <taxon>Cucujiformia</taxon>
        <taxon>Chrysomeloidea</taxon>
        <taxon>Cerambycidae</taxon>
        <taxon>Lamiinae</taxon>
        <taxon>Monochamini</taxon>
        <taxon>Molorchus</taxon>
    </lineage>
</organism>
<reference evidence="1" key="1">
    <citation type="journal article" date="2023" name="Insect Mol. Biol.">
        <title>Genome sequencing provides insights into the evolution of gene families encoding plant cell wall-degrading enzymes in longhorned beetles.</title>
        <authorList>
            <person name="Shin N.R."/>
            <person name="Okamura Y."/>
            <person name="Kirsch R."/>
            <person name="Pauchet Y."/>
        </authorList>
    </citation>
    <scope>NUCLEOTIDE SEQUENCE</scope>
    <source>
        <strain evidence="1">MMC_N1</strain>
    </source>
</reference>
<gene>
    <name evidence="1" type="ORF">NQ317_002616</name>
</gene>
<evidence type="ECO:0000313" key="1">
    <source>
        <dbReference type="EMBL" id="KAJ8981588.1"/>
    </source>
</evidence>
<dbReference type="PANTHER" id="PTHR33198">
    <property type="entry name" value="ANK_REP_REGION DOMAIN-CONTAINING PROTEIN-RELATED"/>
    <property type="match status" value="1"/>
</dbReference>
<accession>A0ABQ9JTI3</accession>
<sequence>MDNFARKPATLDLNGNLSENWRRFKQNYSFFMKASEKDSKSSDIKASILLSLAGEEAVELFNTFGLSEADSLEEEKILDAFEAYCNPKKNVVYERYKFYKRDQLEGENFEQFLAEIKKLSQSCEFKVLLDEMIRDRIVIEINDENLQERMLRTTNLDLKKAIDCCRAAEVSKKQAKSLQEKTVDAVQKYVKEKKNAEENFVNENLTQGQT</sequence>
<name>A0ABQ9JTI3_9CUCU</name>
<evidence type="ECO:0000313" key="2">
    <source>
        <dbReference type="Proteomes" id="UP001162164"/>
    </source>
</evidence>
<protein>
    <submittedName>
        <fullName evidence="1">Uncharacterized protein</fullName>
    </submittedName>
</protein>